<keyword evidence="5" id="KW-0687">Ribonucleoprotein</keyword>
<dbReference type="CDD" id="cd01667">
    <property type="entry name" value="TGS_ThrRS"/>
    <property type="match status" value="1"/>
</dbReference>
<protein>
    <recommendedName>
        <fullName evidence="7">Large ribosomal subunit protein mL39</fullName>
    </recommendedName>
    <alternativeName>
        <fullName evidence="8">39S ribosomal protein L39, mitochondrial</fullName>
    </alternativeName>
</protein>
<evidence type="ECO:0000313" key="9">
    <source>
        <dbReference type="EMBL" id="GFG37657.1"/>
    </source>
</evidence>
<dbReference type="InParanoid" id="A0A6L2Q759"/>
<evidence type="ECO:0000256" key="8">
    <source>
        <dbReference type="ARBA" id="ARBA00075914"/>
    </source>
</evidence>
<dbReference type="InterPro" id="IPR012675">
    <property type="entry name" value="Beta-grasp_dom_sf"/>
</dbReference>
<dbReference type="GO" id="GO:0000166">
    <property type="term" value="F:nucleotide binding"/>
    <property type="evidence" value="ECO:0007669"/>
    <property type="project" value="InterPro"/>
</dbReference>
<dbReference type="Proteomes" id="UP000502823">
    <property type="component" value="Unassembled WGS sequence"/>
</dbReference>
<dbReference type="GO" id="GO:0004829">
    <property type="term" value="F:threonine-tRNA ligase activity"/>
    <property type="evidence" value="ECO:0007669"/>
    <property type="project" value="TreeGrafter"/>
</dbReference>
<comment type="similarity">
    <text evidence="6">Belongs to the mitochondrion-specific ribosomal protein mL39 family.</text>
</comment>
<evidence type="ECO:0000256" key="7">
    <source>
        <dbReference type="ARBA" id="ARBA00071662"/>
    </source>
</evidence>
<comment type="subcellular location">
    <subcellularLocation>
        <location evidence="1">Mitochondrion</location>
    </subcellularLocation>
</comment>
<evidence type="ECO:0000256" key="3">
    <source>
        <dbReference type="ARBA" id="ARBA00022980"/>
    </source>
</evidence>
<evidence type="ECO:0000256" key="4">
    <source>
        <dbReference type="ARBA" id="ARBA00023128"/>
    </source>
</evidence>
<dbReference type="PANTHER" id="PTHR11451">
    <property type="entry name" value="THREONINE-TRNA LIGASE"/>
    <property type="match status" value="1"/>
</dbReference>
<proteinExistence type="inferred from homology"/>
<reference evidence="10" key="1">
    <citation type="submission" date="2020-01" db="EMBL/GenBank/DDBJ databases">
        <title>Draft genome sequence of the Termite Coptotermes fromosanus.</title>
        <authorList>
            <person name="Itakura S."/>
            <person name="Yosikawa Y."/>
            <person name="Umezawa K."/>
        </authorList>
    </citation>
    <scope>NUCLEOTIDE SEQUENCE [LARGE SCALE GENOMIC DNA]</scope>
</reference>
<dbReference type="PANTHER" id="PTHR11451:SF44">
    <property type="entry name" value="THREONINE--TRNA LIGASE, CHLOROPLASTIC_MITOCHONDRIAL 2"/>
    <property type="match status" value="1"/>
</dbReference>
<dbReference type="GO" id="GO:1990904">
    <property type="term" value="C:ribonucleoprotein complex"/>
    <property type="evidence" value="ECO:0007669"/>
    <property type="project" value="UniProtKB-KW"/>
</dbReference>
<dbReference type="GO" id="GO:0006435">
    <property type="term" value="P:threonyl-tRNA aminoacylation"/>
    <property type="evidence" value="ECO:0007669"/>
    <property type="project" value="TreeGrafter"/>
</dbReference>
<dbReference type="Gene3D" id="3.30.980.10">
    <property type="entry name" value="Threonyl-trna Synthetase, Chain A, domain 2"/>
    <property type="match status" value="1"/>
</dbReference>
<keyword evidence="4" id="KW-0496">Mitochondrion</keyword>
<dbReference type="FunCoup" id="A0A6L2Q759">
    <property type="interactions" value="1212"/>
</dbReference>
<evidence type="ECO:0000313" key="10">
    <source>
        <dbReference type="Proteomes" id="UP000502823"/>
    </source>
</evidence>
<dbReference type="Gene3D" id="3.10.20.30">
    <property type="match status" value="1"/>
</dbReference>
<keyword evidence="2" id="KW-0648">Protein biosynthesis</keyword>
<gene>
    <name evidence="9" type="ORF">Cfor_02020</name>
</gene>
<dbReference type="FunFam" id="3.30.980.10:FF:000006">
    <property type="entry name" value="39S ribosomal protein L39, mitochondrial"/>
    <property type="match status" value="1"/>
</dbReference>
<dbReference type="SUPFAM" id="SSF55186">
    <property type="entry name" value="ThrRS/AlaRS common domain"/>
    <property type="match status" value="1"/>
</dbReference>
<dbReference type="EMBL" id="BLKM01000708">
    <property type="protein sequence ID" value="GFG37657.1"/>
    <property type="molecule type" value="Genomic_DNA"/>
</dbReference>
<accession>A0A6L2Q759</accession>
<dbReference type="GO" id="GO:0005739">
    <property type="term" value="C:mitochondrion"/>
    <property type="evidence" value="ECO:0007669"/>
    <property type="project" value="UniProtKB-SubCell"/>
</dbReference>
<dbReference type="GO" id="GO:0005840">
    <property type="term" value="C:ribosome"/>
    <property type="evidence" value="ECO:0007669"/>
    <property type="project" value="UniProtKB-KW"/>
</dbReference>
<keyword evidence="10" id="KW-1185">Reference proteome</keyword>
<comment type="caution">
    <text evidence="9">The sequence shown here is derived from an EMBL/GenBank/DDBJ whole genome shotgun (WGS) entry which is preliminary data.</text>
</comment>
<dbReference type="AlphaFoldDB" id="A0A6L2Q759"/>
<dbReference type="InterPro" id="IPR018163">
    <property type="entry name" value="Thr/Ala-tRNA-synth_IIc_edit"/>
</dbReference>
<sequence length="423" mass="48100">MIFTSIWYKTFSRRERRNAAVQGCAGARHKRNLLFTKEKKRQNENVGRIEKIEVQYTGTPEDVTLIMNKGISTPFNCAQHMSEMLMQRSALALIDDTTLWDMHRPLEADCHLRLLHFRDTDPYHVNKAFWRSCSILLGAMAENIFKEDVHVELHSFPSPNVKTGSFVYDVSVGLDNWQPSQDELRIMSSQMVNLCQKGLKFERLEVSTELALDMFEDNRYKADQIPHIASQLSEGKTVVLYRVGDHIDLSRGPMVGDTSFVGKCTVTAVHKIETDQGILYRFQGVALPKGFLLNHFAYGILEDRARKLNPGRLPTSPSSVSNIFQPTSEVVSLVTWLLQVTLRAVGCVGEARCVHFTLAIKKPKHRVLRMVSKNDYMELPHYGIWVDWASNRNEYQEYFLGGKGGRCVGLTALPPSFADCLEI</sequence>
<evidence type="ECO:0000256" key="5">
    <source>
        <dbReference type="ARBA" id="ARBA00023274"/>
    </source>
</evidence>
<dbReference type="OrthoDB" id="5870821at2759"/>
<evidence type="ECO:0000256" key="6">
    <source>
        <dbReference type="ARBA" id="ARBA00061231"/>
    </source>
</evidence>
<evidence type="ECO:0000256" key="1">
    <source>
        <dbReference type="ARBA" id="ARBA00004173"/>
    </source>
</evidence>
<organism evidence="9 10">
    <name type="scientific">Coptotermes formosanus</name>
    <name type="common">Formosan subterranean termite</name>
    <dbReference type="NCBI Taxonomy" id="36987"/>
    <lineage>
        <taxon>Eukaryota</taxon>
        <taxon>Metazoa</taxon>
        <taxon>Ecdysozoa</taxon>
        <taxon>Arthropoda</taxon>
        <taxon>Hexapoda</taxon>
        <taxon>Insecta</taxon>
        <taxon>Pterygota</taxon>
        <taxon>Neoptera</taxon>
        <taxon>Polyneoptera</taxon>
        <taxon>Dictyoptera</taxon>
        <taxon>Blattodea</taxon>
        <taxon>Blattoidea</taxon>
        <taxon>Termitoidae</taxon>
        <taxon>Rhinotermitidae</taxon>
        <taxon>Coptotermes</taxon>
    </lineage>
</organism>
<name>A0A6L2Q759_COPFO</name>
<keyword evidence="3" id="KW-0689">Ribosomal protein</keyword>
<evidence type="ECO:0000256" key="2">
    <source>
        <dbReference type="ARBA" id="ARBA00022917"/>
    </source>
</evidence>